<feature type="compositionally biased region" description="Polar residues" evidence="1">
    <location>
        <begin position="1182"/>
        <end position="1196"/>
    </location>
</feature>
<evidence type="ECO:0000259" key="2">
    <source>
        <dbReference type="PROSITE" id="PS50304"/>
    </source>
</evidence>
<feature type="domain" description="Tudor" evidence="2">
    <location>
        <begin position="1276"/>
        <end position="1335"/>
    </location>
</feature>
<sequence>MCSTTPSPDQRSQHSPEVTAPSNEWSVEIKLTHVDCNPADILVHFQGQYVSTCELDYNILRVEIQNAEKVRGPVDVGKLCLVEDDLTGRWYRGRVQNKQRDLFDVFLIDHGNVLSVCDNYLASASDELLTLPPKIVCGFFANVLPVGQCWTPQTGKYFSSFIGQFINGYIHALLPHKVLILEAPEITKDLSRLCFGRHTDTGTFLLVVEMLTEVPIRPDSEQIPDLLSENQIAKGQSFKPLCIQGVENILSCCGPRQTVGEKVKVRLSAAVNPSAFYCQRLCVEEELKVMSDKLAFLCESKRENIRDRPEGNLGLLCAVRGKDEKWHRGYVQFLPVNSQVRVLFVDYGYCELVKVEDVYQLPSDFLMKPIMTFPCALSSLNQDTEALKKEQHDLLLKGLLGSALSVKINDFDKEQNFYHVTLCNAEDDSVVKTEVTPDIVAQTSKVHDHNMSLKYIPLRCTNETRIIPSNILREDFEVGAVFEGYVEHVLSPVHFWIRTAKRNQDFEHLMNTLADYISTLTQKEDILENPVPGTLCLAMYQKDLHYYRAIVTDILEYGAEVFFTDFGNTEKVPNFLIKKLPERFTTEPEFVVNCSLAHVLPLEDVWTETATEHFRHTVSNKALEIHVIHKTNERFLVDLYKIGTQKNESIALLMTAEKMAVNWKHKPTALSSAFVVEDSKKCKTKTLKPKSTVRTQGILTNEKVSADEDKGENGNPYRGIQNMPEKLKIQRFKPGEELTVRCCNFDTPSDFWCQIENQISSLNKLMEDMQVFYQTHEEPLRSNEVFCAVKLAEDGRWYRGCLLSRKLINCEVALVDYGLVVLEQVTNLQTLSSEFNQLEGQSFRCSLYNLIEPTDGNSWGNGASLSLKEFVSESVSLKCTIHAELYVMNVGLCNVVDLHTTSQQATTFLVKQGLAVKVQPPKPLRPKAYPVSFMYSSFSITFGGKEQVYATHVASPWEIYCQLGQNGGVIEDLMEKVAKESGKALCSNSAVHPGGLCLAKYPEDGKWYRGISKPVLSNQLLSVFFVDYGNGQIVEKSDVKPLEHSATDLLMTPMQALKCSLRNIPKGEPLAEVNDWLENNILNKPIQAIFVAKDSDGTFICDMFDGDTDITEKIREIIAAHEESEKGLITDHINADSRLPQNSRDIKAKQSNKVGHNKRSPGKPEIKKVIKTVDAKAYNRPGKTTTPKVQPENKTSGHAPKQFLQTQGCVTVLPKLASLPDVKVKPGFKGVGFVSQVDSINSFFIQMQEDEANILKMGEELNGLSFKEKAENITSEVHNGDLVAAEFEEDGAVYRAVVTDDSKKGHLAIEFIDYGNVATVDQRKVHRLTNEFISQPRLCIPCSLVKTHTLVNNSSFEAVVKDQPLEVEFIRHTGTHWEVNLDVEESKLPTTSEHGTEMRKEVIRASNPWKFESGITHEQHTKTRGPNERMRMQERSPFNRKPYSGRATLSKRKKHGQKSQTKEFIKPTALKVNPPDLVSETSMSLGTHFTERAPTILEFVPLKNPFCVSKEPCCFPPVEERAEVPQQIARGGLTEEGTLLTVLENGELYIRLNSSAAQLTALETLIDEVEPECQFVPVKDVKEGLKCLTKSHGNDQWRRAVVRHAWIEQKKCTVQFLDYGSTELIPMGSIKTLCDDVGQMPEQAIHCRWNGCGEPITVLKEILSPLAGQTIKLMFVSYVEALQLWSVEIFMNERLILQQRTKSDYHAEEKESHVVSDVCLALTKESTNEQENQPRKLFMDPVTMGLEYSGFVAAVTNPGEFYIALDDQDHNVITTAVSDILESLRDLPSPLPDSHLIPGTGCLIRHKDTKNWCRAEILHVDSASVVMNLVDYGVCTHILPENGSHLKILPAELARLPKIIYPCLLRGIKPAEDEQWSDRAVLFFQEFICHKNLQIYFRQCILETQWEVDILTDGVSLAKALVDAGHALYIDCMLGLRFEQEHSHNLRGSPEKFTVEITELMPEGADLMDDPKEFEWNALVIQGSEKNGSMEEPTKTNTGVKQCVLQ</sequence>
<dbReference type="SMART" id="SM00333">
    <property type="entry name" value="TUDOR"/>
    <property type="match status" value="8"/>
</dbReference>
<dbReference type="PROSITE" id="PS50304">
    <property type="entry name" value="TUDOR"/>
    <property type="match status" value="7"/>
</dbReference>
<feature type="region of interest" description="Disordered" evidence="1">
    <location>
        <begin position="1"/>
        <end position="21"/>
    </location>
</feature>
<protein>
    <submittedName>
        <fullName evidence="4 5">Tudor domain-containing protein 15</fullName>
    </submittedName>
</protein>
<feature type="compositionally biased region" description="Basic and acidic residues" evidence="1">
    <location>
        <begin position="1162"/>
        <end position="1174"/>
    </location>
</feature>
<dbReference type="PANTHER" id="PTHR16442:SF1">
    <property type="entry name" value="RING FINGER PROTEIN 17"/>
    <property type="match status" value="1"/>
</dbReference>
<feature type="region of interest" description="Disordered" evidence="1">
    <location>
        <begin position="1417"/>
        <end position="1462"/>
    </location>
</feature>
<dbReference type="CDD" id="cd20436">
    <property type="entry name" value="Tudor_TDRD15_rpt1"/>
    <property type="match status" value="1"/>
</dbReference>
<feature type="domain" description="Tudor" evidence="2">
    <location>
        <begin position="990"/>
        <end position="1049"/>
    </location>
</feature>
<feature type="region of interest" description="Disordered" evidence="1">
    <location>
        <begin position="1129"/>
        <end position="1199"/>
    </location>
</feature>
<dbReference type="OrthoDB" id="9995375at2759"/>
<keyword evidence="3" id="KW-1185">Reference proteome</keyword>
<organism evidence="3 4">
    <name type="scientific">Clupea harengus</name>
    <name type="common">Atlantic herring</name>
    <dbReference type="NCBI Taxonomy" id="7950"/>
    <lineage>
        <taxon>Eukaryota</taxon>
        <taxon>Metazoa</taxon>
        <taxon>Chordata</taxon>
        <taxon>Craniata</taxon>
        <taxon>Vertebrata</taxon>
        <taxon>Euteleostomi</taxon>
        <taxon>Actinopterygii</taxon>
        <taxon>Neopterygii</taxon>
        <taxon>Teleostei</taxon>
        <taxon>Clupei</taxon>
        <taxon>Clupeiformes</taxon>
        <taxon>Clupeoidei</taxon>
        <taxon>Clupeidae</taxon>
        <taxon>Clupea</taxon>
    </lineage>
</organism>
<proteinExistence type="predicted"/>
<dbReference type="InterPro" id="IPR047450">
    <property type="entry name" value="Tudor_TDRD15_rpt1"/>
</dbReference>
<dbReference type="CTD" id="100129278"/>
<dbReference type="InterPro" id="IPR002999">
    <property type="entry name" value="Tudor"/>
</dbReference>
<feature type="domain" description="Tudor" evidence="2">
    <location>
        <begin position="780"/>
        <end position="838"/>
    </location>
</feature>
<dbReference type="PANTHER" id="PTHR16442">
    <property type="entry name" value="RING FINGER PROTEIN 17"/>
    <property type="match status" value="1"/>
</dbReference>
<dbReference type="RefSeq" id="XP_042562345.1">
    <property type="nucleotide sequence ID" value="XM_042706411.1"/>
</dbReference>
<feature type="compositionally biased region" description="Basic and acidic residues" evidence="1">
    <location>
        <begin position="1417"/>
        <end position="1434"/>
    </location>
</feature>
<evidence type="ECO:0000313" key="3">
    <source>
        <dbReference type="Proteomes" id="UP000515152"/>
    </source>
</evidence>
<feature type="domain" description="Tudor" evidence="2">
    <location>
        <begin position="73"/>
        <end position="131"/>
    </location>
</feature>
<feature type="domain" description="Tudor" evidence="2">
    <location>
        <begin position="1580"/>
        <end position="1640"/>
    </location>
</feature>
<dbReference type="KEGG" id="char:122131746"/>
<name>A0A8M1KIG8_CLUHA</name>
<feature type="compositionally biased region" description="Polar residues" evidence="1">
    <location>
        <begin position="1139"/>
        <end position="1154"/>
    </location>
</feature>
<evidence type="ECO:0000256" key="1">
    <source>
        <dbReference type="SAM" id="MobiDB-lite"/>
    </source>
</evidence>
<dbReference type="Proteomes" id="UP000515152">
    <property type="component" value="Unplaced"/>
</dbReference>
<feature type="domain" description="Tudor" evidence="2">
    <location>
        <begin position="529"/>
        <end position="587"/>
    </location>
</feature>
<dbReference type="RefSeq" id="XP_042562346.1">
    <property type="nucleotide sequence ID" value="XM_042706412.1"/>
</dbReference>
<evidence type="ECO:0000313" key="5">
    <source>
        <dbReference type="RefSeq" id="XP_042562346.1"/>
    </source>
</evidence>
<gene>
    <name evidence="4 5" type="primary">tdrd15</name>
</gene>
<dbReference type="Pfam" id="PF00567">
    <property type="entry name" value="TUDOR"/>
    <property type="match status" value="8"/>
</dbReference>
<feature type="domain" description="Tudor" evidence="2">
    <location>
        <begin position="310"/>
        <end position="368"/>
    </location>
</feature>
<dbReference type="GeneID" id="122131746"/>
<accession>A0A8M1KIG8</accession>
<dbReference type="CDD" id="cd20442">
    <property type="entry name" value="Tudor_TDRD15_rpt7"/>
    <property type="match status" value="1"/>
</dbReference>
<reference evidence="4 5" key="1">
    <citation type="submission" date="2025-04" db="UniProtKB">
        <authorList>
            <consortium name="RefSeq"/>
        </authorList>
    </citation>
    <scope>IDENTIFICATION</scope>
</reference>
<evidence type="ECO:0000313" key="4">
    <source>
        <dbReference type="RefSeq" id="XP_042562345.1"/>
    </source>
</evidence>
<dbReference type="InterPro" id="IPR047457">
    <property type="entry name" value="Tudor_TDRD15_rpt7"/>
</dbReference>